<comment type="caution">
    <text evidence="1">The sequence shown here is derived from an EMBL/GenBank/DDBJ whole genome shotgun (WGS) entry which is preliminary data.</text>
</comment>
<dbReference type="KEGG" id="crq:GCK72_015005"/>
<protein>
    <submittedName>
        <fullName evidence="1">Uncharacterized protein</fullName>
    </submittedName>
</protein>
<organism evidence="1 2">
    <name type="scientific">Caenorhabditis remanei</name>
    <name type="common">Caenorhabditis vulgaris</name>
    <dbReference type="NCBI Taxonomy" id="31234"/>
    <lineage>
        <taxon>Eukaryota</taxon>
        <taxon>Metazoa</taxon>
        <taxon>Ecdysozoa</taxon>
        <taxon>Nematoda</taxon>
        <taxon>Chromadorea</taxon>
        <taxon>Rhabditida</taxon>
        <taxon>Rhabditina</taxon>
        <taxon>Rhabditomorpha</taxon>
        <taxon>Rhabditoidea</taxon>
        <taxon>Rhabditidae</taxon>
        <taxon>Peloderinae</taxon>
        <taxon>Caenorhabditis</taxon>
    </lineage>
</organism>
<dbReference type="EMBL" id="WUAV01000004">
    <property type="protein sequence ID" value="KAF1758546.1"/>
    <property type="molecule type" value="Genomic_DNA"/>
</dbReference>
<proteinExistence type="predicted"/>
<dbReference type="AlphaFoldDB" id="A0A6A5GVA7"/>
<accession>A0A6A5GVA7</accession>
<name>A0A6A5GVA7_CAERE</name>
<evidence type="ECO:0000313" key="1">
    <source>
        <dbReference type="EMBL" id="KAF1758546.1"/>
    </source>
</evidence>
<reference evidence="1 2" key="1">
    <citation type="submission" date="2019-12" db="EMBL/GenBank/DDBJ databases">
        <title>Chromosome-level assembly of the Caenorhabditis remanei genome.</title>
        <authorList>
            <person name="Teterina A.A."/>
            <person name="Willis J.H."/>
            <person name="Phillips P.C."/>
        </authorList>
    </citation>
    <scope>NUCLEOTIDE SEQUENCE [LARGE SCALE GENOMIC DNA]</scope>
    <source>
        <strain evidence="1 2">PX506</strain>
        <tissue evidence="1">Whole organism</tissue>
    </source>
</reference>
<sequence>MQYNVYLGEIGLGGLGGGVILEEIAREERSFEERLSNEGAERLLEKIGLGNLKIELGKKKTYAKLTGVAGPLVLLFEDNKFATALPRAAAFVDFNVVIPLISENDPSADSYVDNRIVAFDGRRDLVFPKFSSTYLR</sequence>
<dbReference type="RefSeq" id="XP_053585343.1">
    <property type="nucleotide sequence ID" value="XM_053730571.1"/>
</dbReference>
<dbReference type="Proteomes" id="UP000483820">
    <property type="component" value="Chromosome IV"/>
</dbReference>
<dbReference type="GeneID" id="78775935"/>
<gene>
    <name evidence="1" type="ORF">GCK72_015005</name>
</gene>
<dbReference type="CTD" id="78775935"/>
<evidence type="ECO:0000313" key="2">
    <source>
        <dbReference type="Proteomes" id="UP000483820"/>
    </source>
</evidence>